<gene>
    <name evidence="3" type="ORF">J1M35_18700</name>
</gene>
<name>A0A975CFW5_9BURK</name>
<evidence type="ECO:0000313" key="4">
    <source>
        <dbReference type="Proteomes" id="UP000663903"/>
    </source>
</evidence>
<evidence type="ECO:0000256" key="1">
    <source>
        <dbReference type="ARBA" id="ARBA00022691"/>
    </source>
</evidence>
<dbReference type="AlphaFoldDB" id="A0A975CFW5"/>
<accession>A0A975CFW5</accession>
<dbReference type="InterPro" id="IPR029063">
    <property type="entry name" value="SAM-dependent_MTases_sf"/>
</dbReference>
<dbReference type="Pfam" id="PF13489">
    <property type="entry name" value="Methyltransf_23"/>
    <property type="match status" value="1"/>
</dbReference>
<evidence type="ECO:0000313" key="3">
    <source>
        <dbReference type="EMBL" id="QTD45036.1"/>
    </source>
</evidence>
<protein>
    <submittedName>
        <fullName evidence="3">Methyltransferase domain-containing protein</fullName>
    </submittedName>
</protein>
<dbReference type="PROSITE" id="PS01131">
    <property type="entry name" value="RRNA_A_DIMETH"/>
    <property type="match status" value="1"/>
</dbReference>
<keyword evidence="1" id="KW-0949">S-adenosyl-L-methionine</keyword>
<proteinExistence type="predicted"/>
<keyword evidence="3" id="KW-0489">Methyltransferase</keyword>
<evidence type="ECO:0000256" key="2">
    <source>
        <dbReference type="SAM" id="Coils"/>
    </source>
</evidence>
<organism evidence="3 4">
    <name type="scientific">Ottowia testudinis</name>
    <dbReference type="NCBI Taxonomy" id="2816950"/>
    <lineage>
        <taxon>Bacteria</taxon>
        <taxon>Pseudomonadati</taxon>
        <taxon>Pseudomonadota</taxon>
        <taxon>Betaproteobacteria</taxon>
        <taxon>Burkholderiales</taxon>
        <taxon>Comamonadaceae</taxon>
        <taxon>Ottowia</taxon>
    </lineage>
</organism>
<feature type="coiled-coil region" evidence="2">
    <location>
        <begin position="234"/>
        <end position="317"/>
    </location>
</feature>
<dbReference type="SUPFAM" id="SSF53335">
    <property type="entry name" value="S-adenosyl-L-methionine-dependent methyltransferases"/>
    <property type="match status" value="1"/>
</dbReference>
<dbReference type="Proteomes" id="UP000663903">
    <property type="component" value="Chromosome"/>
</dbReference>
<dbReference type="InterPro" id="IPR020596">
    <property type="entry name" value="rRNA_Ade_Mease_Trfase_CS"/>
</dbReference>
<keyword evidence="2" id="KW-0175">Coiled coil</keyword>
<dbReference type="KEGG" id="otd:J1M35_18700"/>
<dbReference type="PANTHER" id="PTHR43861">
    <property type="entry name" value="TRANS-ACONITATE 2-METHYLTRANSFERASE-RELATED"/>
    <property type="match status" value="1"/>
</dbReference>
<sequence>MSSMDRYDYGYDPQGQGWAARLLRQVGPGSTVLELGPGPGAMTKVLVERGHAVTVIENDPEAVAMLQGFGVDVIAADLDGDDWINKLQGRCFDVVLACDVLEHLRAPECVLRSLHGLMAPGGRLILSIPNVSYAGVVGALRLGIFDYTEKGLLDRTHLRFFTRRSIEKILLEYGWAPRYWNANRIPIEQSEFVWCWRTLAEDQRRNLMEGWLDFDVYQWMTVATPISEAAAWEVNQARDEAMLVRQELHELLVRYQGEHGSLLEHQKAFGEAKEVIARMQAEIAGLETERESSALKLEGQEQRLAKLFAEKEELVAQLLLSRERSWLARVWRRLTRD</sequence>
<keyword evidence="4" id="KW-1185">Reference proteome</keyword>
<reference evidence="3" key="1">
    <citation type="submission" date="2021-03" db="EMBL/GenBank/DDBJ databases">
        <title>Ottowia sp. 27C isolated from the cloaca of a Giant Asian pond turtle (Heosemys grandis).</title>
        <authorList>
            <person name="Spergser J."/>
            <person name="Busse H.-J."/>
        </authorList>
    </citation>
    <scope>NUCLEOTIDE SEQUENCE</scope>
    <source>
        <strain evidence="3">27C</strain>
    </source>
</reference>
<dbReference type="EMBL" id="CP071796">
    <property type="protein sequence ID" value="QTD45036.1"/>
    <property type="molecule type" value="Genomic_DNA"/>
</dbReference>
<keyword evidence="3" id="KW-0808">Transferase</keyword>
<dbReference type="GO" id="GO:0000179">
    <property type="term" value="F:rRNA (adenine-N6,N6-)-dimethyltransferase activity"/>
    <property type="evidence" value="ECO:0007669"/>
    <property type="project" value="InterPro"/>
</dbReference>
<dbReference type="CDD" id="cd02440">
    <property type="entry name" value="AdoMet_MTases"/>
    <property type="match status" value="1"/>
</dbReference>
<dbReference type="Gene3D" id="3.40.50.150">
    <property type="entry name" value="Vaccinia Virus protein VP39"/>
    <property type="match status" value="1"/>
</dbReference>